<evidence type="ECO:0000256" key="3">
    <source>
        <dbReference type="ARBA" id="ARBA00022692"/>
    </source>
</evidence>
<keyword evidence="4 6" id="KW-1133">Transmembrane helix</keyword>
<feature type="transmembrane region" description="Helical" evidence="6">
    <location>
        <begin position="128"/>
        <end position="148"/>
    </location>
</feature>
<keyword evidence="3 6" id="KW-0812">Transmembrane</keyword>
<feature type="domain" description="Type II secretion system protein GspF" evidence="7">
    <location>
        <begin position="167"/>
        <end position="295"/>
    </location>
</feature>
<dbReference type="GO" id="GO:0005886">
    <property type="term" value="C:plasma membrane"/>
    <property type="evidence" value="ECO:0007669"/>
    <property type="project" value="UniProtKB-SubCell"/>
</dbReference>
<dbReference type="OrthoDB" id="9810662at2"/>
<evidence type="ECO:0000256" key="4">
    <source>
        <dbReference type="ARBA" id="ARBA00022989"/>
    </source>
</evidence>
<evidence type="ECO:0000256" key="1">
    <source>
        <dbReference type="ARBA" id="ARBA00004651"/>
    </source>
</evidence>
<evidence type="ECO:0000256" key="5">
    <source>
        <dbReference type="ARBA" id="ARBA00023136"/>
    </source>
</evidence>
<dbReference type="KEGG" id="dfl:DFE_1400"/>
<feature type="transmembrane region" description="Helical" evidence="6">
    <location>
        <begin position="278"/>
        <end position="300"/>
    </location>
</feature>
<feature type="transmembrane region" description="Helical" evidence="6">
    <location>
        <begin position="6"/>
        <end position="30"/>
    </location>
</feature>
<dbReference type="AlphaFoldDB" id="A0A2Z6AYA0"/>
<keyword evidence="9" id="KW-1185">Reference proteome</keyword>
<dbReference type="PANTHER" id="PTHR35007">
    <property type="entry name" value="INTEGRAL MEMBRANE PROTEIN-RELATED"/>
    <property type="match status" value="1"/>
</dbReference>
<evidence type="ECO:0000256" key="2">
    <source>
        <dbReference type="ARBA" id="ARBA00022475"/>
    </source>
</evidence>
<evidence type="ECO:0000313" key="8">
    <source>
        <dbReference type="EMBL" id="BBD08126.1"/>
    </source>
</evidence>
<name>A0A2Z6AYA0_9BACT</name>
<protein>
    <submittedName>
        <fullName evidence="8">Type II secretion system protein</fullName>
    </submittedName>
</protein>
<organism evidence="8 9">
    <name type="scientific">Desulfovibrio ferrophilus</name>
    <dbReference type="NCBI Taxonomy" id="241368"/>
    <lineage>
        <taxon>Bacteria</taxon>
        <taxon>Pseudomonadati</taxon>
        <taxon>Thermodesulfobacteriota</taxon>
        <taxon>Desulfovibrionia</taxon>
        <taxon>Desulfovibrionales</taxon>
        <taxon>Desulfovibrionaceae</taxon>
        <taxon>Desulfovibrio</taxon>
    </lineage>
</organism>
<evidence type="ECO:0000313" key="9">
    <source>
        <dbReference type="Proteomes" id="UP000269883"/>
    </source>
</evidence>
<dbReference type="Proteomes" id="UP000269883">
    <property type="component" value="Chromosome"/>
</dbReference>
<keyword evidence="2" id="KW-1003">Cell membrane</keyword>
<dbReference type="Pfam" id="PF00482">
    <property type="entry name" value="T2SSF"/>
    <property type="match status" value="1"/>
</dbReference>
<sequence length="310" mass="33678">MNDTMLLPLAAAGLAFASILLLTLGVSGMVGNKNRVSRLRERLEGKRAPKKPGLTATLTQGARQLGERLGPKDESELSETGEMLIQAGYRNSTAPKIFWGVKVCLTLMGLIAALGAKMLAPVQIPNGLLALLFVVPMFMGMYLPNIWLRIKVKKRRREIINAMPDALDLLVVCVEAGMGLDQALARVSNEMRLTSPILASELHTVILELRAGKTRADALRNLAGRVGVDDVTSLVTLLVQADSFGTSVAQTLRVYSDALRTTRYQRAEEIAAKMPVKILFPLIFFILPSLLVAIMGPAGLKMVKLFATMK</sequence>
<feature type="transmembrane region" description="Helical" evidence="6">
    <location>
        <begin position="97"/>
        <end position="116"/>
    </location>
</feature>
<comment type="subcellular location">
    <subcellularLocation>
        <location evidence="1">Cell membrane</location>
        <topology evidence="1">Multi-pass membrane protein</topology>
    </subcellularLocation>
</comment>
<dbReference type="PANTHER" id="PTHR35007:SF2">
    <property type="entry name" value="PILUS ASSEMBLE PROTEIN"/>
    <property type="match status" value="1"/>
</dbReference>
<reference evidence="8 9" key="1">
    <citation type="journal article" date="2018" name="Sci. Adv.">
        <title>Multi-heme cytochromes provide a pathway for survival in energy-limited environments.</title>
        <authorList>
            <person name="Deng X."/>
            <person name="Dohmae N."/>
            <person name="Nealson K.H."/>
            <person name="Hashimoto K."/>
            <person name="Okamoto A."/>
        </authorList>
    </citation>
    <scope>NUCLEOTIDE SEQUENCE [LARGE SCALE GENOMIC DNA]</scope>
    <source>
        <strain evidence="8 9">IS5</strain>
    </source>
</reference>
<proteinExistence type="predicted"/>
<evidence type="ECO:0000259" key="7">
    <source>
        <dbReference type="Pfam" id="PF00482"/>
    </source>
</evidence>
<dbReference type="EMBL" id="AP017378">
    <property type="protein sequence ID" value="BBD08126.1"/>
    <property type="molecule type" value="Genomic_DNA"/>
</dbReference>
<accession>A0A2Z6AYA0</accession>
<dbReference type="InterPro" id="IPR018076">
    <property type="entry name" value="T2SS_GspF_dom"/>
</dbReference>
<dbReference type="RefSeq" id="WP_126377975.1">
    <property type="nucleotide sequence ID" value="NZ_AP017378.1"/>
</dbReference>
<gene>
    <name evidence="8" type="ORF">DFE_1400</name>
</gene>
<keyword evidence="5 6" id="KW-0472">Membrane</keyword>
<evidence type="ECO:0000256" key="6">
    <source>
        <dbReference type="SAM" id="Phobius"/>
    </source>
</evidence>